<comment type="similarity">
    <text evidence="1">Belongs to the EamA transporter family.</text>
</comment>
<feature type="transmembrane region" description="Helical" evidence="2">
    <location>
        <begin position="83"/>
        <end position="102"/>
    </location>
</feature>
<feature type="transmembrane region" description="Helical" evidence="2">
    <location>
        <begin position="226"/>
        <end position="247"/>
    </location>
</feature>
<feature type="transmembrane region" description="Helical" evidence="2">
    <location>
        <begin position="141"/>
        <end position="160"/>
    </location>
</feature>
<dbReference type="InterPro" id="IPR037185">
    <property type="entry name" value="EmrE-like"/>
</dbReference>
<dbReference type="GO" id="GO:0016020">
    <property type="term" value="C:membrane"/>
    <property type="evidence" value="ECO:0007669"/>
    <property type="project" value="InterPro"/>
</dbReference>
<dbReference type="RefSeq" id="WP_183278399.1">
    <property type="nucleotide sequence ID" value="NZ_BLZR01000001.1"/>
</dbReference>
<dbReference type="PANTHER" id="PTHR22911">
    <property type="entry name" value="ACYL-MALONYL CONDENSING ENZYME-RELATED"/>
    <property type="match status" value="1"/>
</dbReference>
<feature type="transmembrane region" description="Helical" evidence="2">
    <location>
        <begin position="166"/>
        <end position="184"/>
    </location>
</feature>
<feature type="transmembrane region" description="Helical" evidence="2">
    <location>
        <begin position="20"/>
        <end position="43"/>
    </location>
</feature>
<feature type="transmembrane region" description="Helical" evidence="2">
    <location>
        <begin position="196"/>
        <end position="214"/>
    </location>
</feature>
<keyword evidence="2" id="KW-0472">Membrane</keyword>
<sequence>MSELLELNYFIESRFILMKLGYVTSILSAILFGLAGVLIKLIFSFNIESIDLIILQYTFVVILLFIPLSIFNIKTLKVGKTDFLRLMVLGVLGDCFMTVFYYKSFYYLPVGIATVLLYTSPIFIYLYSVFFEKNKFTIKSFILLIAIFIGCTMVIGILPFSYSTTGIVYGILAAACFGFMNVYSSKKLKDINSISLTFYSMLFSLIFLCIYRLPTKGLELNLPIKAYIYIMILSLLCAFLPLMLFYYSIKRIGSFNTSVIGNLEVPTAIVSGFLIFNEEIRVIQLIGTLIILLGVYNIEKHSAIE</sequence>
<feature type="domain" description="EamA" evidence="3">
    <location>
        <begin position="165"/>
        <end position="296"/>
    </location>
</feature>
<reference evidence="4 5" key="1">
    <citation type="submission" date="2020-07" db="EMBL/GenBank/DDBJ databases">
        <title>A new beta-1,3-glucan-decomposing anaerobic bacterium isolated from anoxic soil subjected to biological soil disinfestation.</title>
        <authorList>
            <person name="Ueki A."/>
            <person name="Tonouchi A."/>
        </authorList>
    </citation>
    <scope>NUCLEOTIDE SEQUENCE [LARGE SCALE GENOMIC DNA]</scope>
    <source>
        <strain evidence="4 5">TW1</strain>
    </source>
</reference>
<evidence type="ECO:0000259" key="3">
    <source>
        <dbReference type="Pfam" id="PF00892"/>
    </source>
</evidence>
<evidence type="ECO:0000256" key="1">
    <source>
        <dbReference type="ARBA" id="ARBA00007362"/>
    </source>
</evidence>
<evidence type="ECO:0000313" key="5">
    <source>
        <dbReference type="Proteomes" id="UP000580568"/>
    </source>
</evidence>
<dbReference type="AlphaFoldDB" id="A0A6V8SKC9"/>
<dbReference type="InterPro" id="IPR000620">
    <property type="entry name" value="EamA_dom"/>
</dbReference>
<gene>
    <name evidence="4" type="ORF">bsdtw1_03115</name>
</gene>
<feature type="domain" description="EamA" evidence="3">
    <location>
        <begin position="20"/>
        <end position="155"/>
    </location>
</feature>
<evidence type="ECO:0000256" key="2">
    <source>
        <dbReference type="SAM" id="Phobius"/>
    </source>
</evidence>
<keyword evidence="2" id="KW-1133">Transmembrane helix</keyword>
<feature type="transmembrane region" description="Helical" evidence="2">
    <location>
        <begin position="49"/>
        <end position="71"/>
    </location>
</feature>
<dbReference type="SUPFAM" id="SSF103481">
    <property type="entry name" value="Multidrug resistance efflux transporter EmrE"/>
    <property type="match status" value="2"/>
</dbReference>
<evidence type="ECO:0000313" key="4">
    <source>
        <dbReference type="EMBL" id="GFP77002.1"/>
    </source>
</evidence>
<feature type="transmembrane region" description="Helical" evidence="2">
    <location>
        <begin position="282"/>
        <end position="298"/>
    </location>
</feature>
<keyword evidence="5" id="KW-1185">Reference proteome</keyword>
<comment type="caution">
    <text evidence="4">The sequence shown here is derived from an EMBL/GenBank/DDBJ whole genome shotgun (WGS) entry which is preliminary data.</text>
</comment>
<dbReference type="EMBL" id="BLZR01000001">
    <property type="protein sequence ID" value="GFP77002.1"/>
    <property type="molecule type" value="Genomic_DNA"/>
</dbReference>
<dbReference type="Proteomes" id="UP000580568">
    <property type="component" value="Unassembled WGS sequence"/>
</dbReference>
<organism evidence="4 5">
    <name type="scientific">Clostridium fungisolvens</name>
    <dbReference type="NCBI Taxonomy" id="1604897"/>
    <lineage>
        <taxon>Bacteria</taxon>
        <taxon>Bacillati</taxon>
        <taxon>Bacillota</taxon>
        <taxon>Clostridia</taxon>
        <taxon>Eubacteriales</taxon>
        <taxon>Clostridiaceae</taxon>
        <taxon>Clostridium</taxon>
    </lineage>
</organism>
<feature type="transmembrane region" description="Helical" evidence="2">
    <location>
        <begin position="259"/>
        <end position="276"/>
    </location>
</feature>
<dbReference type="Pfam" id="PF00892">
    <property type="entry name" value="EamA"/>
    <property type="match status" value="2"/>
</dbReference>
<protein>
    <recommendedName>
        <fullName evidence="3">EamA domain-containing protein</fullName>
    </recommendedName>
</protein>
<proteinExistence type="inferred from homology"/>
<feature type="transmembrane region" description="Helical" evidence="2">
    <location>
        <begin position="108"/>
        <end position="129"/>
    </location>
</feature>
<keyword evidence="2" id="KW-0812">Transmembrane</keyword>
<name>A0A6V8SKC9_9CLOT</name>
<accession>A0A6V8SKC9</accession>